<dbReference type="EMBL" id="GBXM01030390">
    <property type="protein sequence ID" value="JAH78187.1"/>
    <property type="molecule type" value="Transcribed_RNA"/>
</dbReference>
<protein>
    <submittedName>
        <fullName evidence="1">Uncharacterized protein</fullName>
    </submittedName>
</protein>
<evidence type="ECO:0000313" key="1">
    <source>
        <dbReference type="EMBL" id="JAH78187.1"/>
    </source>
</evidence>
<dbReference type="AlphaFoldDB" id="A0A0E9VJD1"/>
<organism evidence="1">
    <name type="scientific">Anguilla anguilla</name>
    <name type="common">European freshwater eel</name>
    <name type="synonym">Muraena anguilla</name>
    <dbReference type="NCBI Taxonomy" id="7936"/>
    <lineage>
        <taxon>Eukaryota</taxon>
        <taxon>Metazoa</taxon>
        <taxon>Chordata</taxon>
        <taxon>Craniata</taxon>
        <taxon>Vertebrata</taxon>
        <taxon>Euteleostomi</taxon>
        <taxon>Actinopterygii</taxon>
        <taxon>Neopterygii</taxon>
        <taxon>Teleostei</taxon>
        <taxon>Anguilliformes</taxon>
        <taxon>Anguillidae</taxon>
        <taxon>Anguilla</taxon>
    </lineage>
</organism>
<reference evidence="1" key="1">
    <citation type="submission" date="2014-11" db="EMBL/GenBank/DDBJ databases">
        <authorList>
            <person name="Amaro Gonzalez C."/>
        </authorList>
    </citation>
    <scope>NUCLEOTIDE SEQUENCE</scope>
</reference>
<reference evidence="1" key="2">
    <citation type="journal article" date="2015" name="Fish Shellfish Immunol.">
        <title>Early steps in the European eel (Anguilla anguilla)-Vibrio vulnificus interaction in the gills: Role of the RtxA13 toxin.</title>
        <authorList>
            <person name="Callol A."/>
            <person name="Pajuelo D."/>
            <person name="Ebbesson L."/>
            <person name="Teles M."/>
            <person name="MacKenzie S."/>
            <person name="Amaro C."/>
        </authorList>
    </citation>
    <scope>NUCLEOTIDE SEQUENCE</scope>
</reference>
<proteinExistence type="predicted"/>
<sequence>MGCISPHGYCSISLTSPFLSVENEQQKHEKQR</sequence>
<accession>A0A0E9VJD1</accession>
<name>A0A0E9VJD1_ANGAN</name>